<gene>
    <name evidence="1" type="ORF">BQ3484_266</name>
</gene>
<evidence type="ECO:0000313" key="1">
    <source>
        <dbReference type="EMBL" id="SHO33334.1"/>
    </source>
</evidence>
<organism evidence="1 2">
    <name type="scientific">Cedratvirus A11</name>
    <dbReference type="NCBI Taxonomy" id="1903266"/>
    <lineage>
        <taxon>Viruses</taxon>
        <taxon>Pithoviruses</taxon>
        <taxon>Orthocedratvirinae</taxon>
        <taxon>Alphacedratvirus</taxon>
        <taxon>Alphacedratvirus aljazairmassiliense</taxon>
    </lineage>
</organism>
<dbReference type="CDD" id="cd09917">
    <property type="entry name" value="F-box_SF"/>
    <property type="match status" value="1"/>
</dbReference>
<dbReference type="RefSeq" id="YP_009329206.1">
    <property type="nucleotide sequence ID" value="NC_032108.1"/>
</dbReference>
<dbReference type="Proteomes" id="UP000201465">
    <property type="component" value="Segment"/>
</dbReference>
<evidence type="ECO:0000313" key="2">
    <source>
        <dbReference type="Proteomes" id="UP000201465"/>
    </source>
</evidence>
<sequence>MEFPPEVWTVILEYTDVSEDVKEFVSMRSVCRMFHDICTGIGTPIDYPHETLQALSPYFTQISNCMTLRKPLTKDLTVPKKIKRLKFYNSGDANLTVSGDYLDTLEIQGYIEKSKARSLPKVRFRKIKRLVFRSFEIKEDSFLPSMEVEQLYMGEVNLEQCQVILSPPFVQNLRSLSFDYFQSPVLSGNGFSNLVVIANADLQSLTSEHLPNIILLRRCKITRNFFSKAVTMVSKDRDIERAYTCIESTRFYTGMERDYVAIVNNFKPEHVHLLPPRESFSLRVAGVWPWDESKLISWIGHMEEKDSTISIEKGYLGVQDSRLETCIGRKFPRIKIRLI</sequence>
<accession>A0A1M7XUF5</accession>
<dbReference type="EMBL" id="LT671577">
    <property type="protein sequence ID" value="SHO33334.1"/>
    <property type="molecule type" value="Genomic_DNA"/>
</dbReference>
<dbReference type="GeneID" id="30523225"/>
<name>A0A1M7XUF5_9VIRU</name>
<reference evidence="1 2" key="1">
    <citation type="submission" date="2016-11" db="EMBL/GenBank/DDBJ databases">
        <authorList>
            <consortium name="Urmite Genomes"/>
        </authorList>
    </citation>
    <scope>NUCLEOTIDE SEQUENCE [LARGE SCALE GENOMIC DNA]</scope>
    <source>
        <strain evidence="1 2">A11</strain>
    </source>
</reference>
<evidence type="ECO:0008006" key="3">
    <source>
        <dbReference type="Google" id="ProtNLM"/>
    </source>
</evidence>
<protein>
    <recommendedName>
        <fullName evidence="3">F-box domain-containing protein</fullName>
    </recommendedName>
</protein>
<keyword evidence="2" id="KW-1185">Reference proteome</keyword>
<dbReference type="KEGG" id="vg:30523225"/>
<proteinExistence type="predicted"/>